<evidence type="ECO:0000256" key="5">
    <source>
        <dbReference type="SAM" id="Phobius"/>
    </source>
</evidence>
<evidence type="ECO:0000256" key="2">
    <source>
        <dbReference type="ARBA" id="ARBA00022692"/>
    </source>
</evidence>
<accession>A0ABS8N765</accession>
<proteinExistence type="predicted"/>
<protein>
    <recommendedName>
        <fullName evidence="8">Major facilitator superfamily (MFS) profile domain-containing protein</fullName>
    </recommendedName>
</protein>
<reference evidence="6" key="1">
    <citation type="submission" date="2021-11" db="EMBL/GenBank/DDBJ databases">
        <authorList>
            <person name="Qingchun L."/>
            <person name="Dong Z."/>
            <person name="Zongwei Q."/>
            <person name="Jia Z."/>
            <person name="Duotao L."/>
        </authorList>
    </citation>
    <scope>NUCLEOTIDE SEQUENCE</scope>
    <source>
        <strain evidence="6">WLY-B-L2</strain>
    </source>
</reference>
<dbReference type="InterPro" id="IPR005828">
    <property type="entry name" value="MFS_sugar_transport-like"/>
</dbReference>
<dbReference type="InterPro" id="IPR036259">
    <property type="entry name" value="MFS_trans_sf"/>
</dbReference>
<evidence type="ECO:0000256" key="3">
    <source>
        <dbReference type="ARBA" id="ARBA00022989"/>
    </source>
</evidence>
<dbReference type="Gene3D" id="1.20.1250.20">
    <property type="entry name" value="MFS general substrate transporter like domains"/>
    <property type="match status" value="1"/>
</dbReference>
<keyword evidence="7" id="KW-1185">Reference proteome</keyword>
<gene>
    <name evidence="6" type="ORF">LN736_12370</name>
</gene>
<dbReference type="RefSeq" id="WP_229981646.1">
    <property type="nucleotide sequence ID" value="NZ_JAJJPB010000016.1"/>
</dbReference>
<dbReference type="SUPFAM" id="SSF103473">
    <property type="entry name" value="MFS general substrate transporter"/>
    <property type="match status" value="1"/>
</dbReference>
<keyword evidence="4 5" id="KW-0472">Membrane</keyword>
<comment type="subcellular location">
    <subcellularLocation>
        <location evidence="1">Membrane</location>
    </subcellularLocation>
</comment>
<evidence type="ECO:0000256" key="1">
    <source>
        <dbReference type="ARBA" id="ARBA00004370"/>
    </source>
</evidence>
<comment type="caution">
    <text evidence="6">The sequence shown here is derived from an EMBL/GenBank/DDBJ whole genome shotgun (WGS) entry which is preliminary data.</text>
</comment>
<evidence type="ECO:0008006" key="8">
    <source>
        <dbReference type="Google" id="ProtNLM"/>
    </source>
</evidence>
<evidence type="ECO:0000313" key="7">
    <source>
        <dbReference type="Proteomes" id="UP001165422"/>
    </source>
</evidence>
<evidence type="ECO:0000313" key="6">
    <source>
        <dbReference type="EMBL" id="MCC9295654.1"/>
    </source>
</evidence>
<keyword evidence="2 5" id="KW-0812">Transmembrane</keyword>
<organism evidence="6 7">
    <name type="scientific">Clostridium aromativorans</name>
    <dbReference type="NCBI Taxonomy" id="2836848"/>
    <lineage>
        <taxon>Bacteria</taxon>
        <taxon>Bacillati</taxon>
        <taxon>Bacillota</taxon>
        <taxon>Clostridia</taxon>
        <taxon>Eubacteriales</taxon>
        <taxon>Clostridiaceae</taxon>
        <taxon>Clostridium</taxon>
    </lineage>
</organism>
<dbReference type="Proteomes" id="UP001165422">
    <property type="component" value="Unassembled WGS sequence"/>
</dbReference>
<feature type="transmembrane region" description="Helical" evidence="5">
    <location>
        <begin position="9"/>
        <end position="27"/>
    </location>
</feature>
<dbReference type="EMBL" id="JAJJPB010000016">
    <property type="protein sequence ID" value="MCC9295654.1"/>
    <property type="molecule type" value="Genomic_DNA"/>
</dbReference>
<dbReference type="Pfam" id="PF00083">
    <property type="entry name" value="Sugar_tr"/>
    <property type="match status" value="1"/>
</dbReference>
<sequence length="70" mass="7200">MRGVGFANAAGRVASIVTPPIIAAILTTYGTNAVFATVLGLLVFFAVVIGVAGVETMGKSLEEINKDVYL</sequence>
<keyword evidence="3 5" id="KW-1133">Transmembrane helix</keyword>
<evidence type="ECO:0000256" key="4">
    <source>
        <dbReference type="ARBA" id="ARBA00023136"/>
    </source>
</evidence>
<feature type="transmembrane region" description="Helical" evidence="5">
    <location>
        <begin position="33"/>
        <end position="54"/>
    </location>
</feature>
<name>A0ABS8N765_9CLOT</name>